<dbReference type="Pfam" id="PF00691">
    <property type="entry name" value="OmpA"/>
    <property type="match status" value="1"/>
</dbReference>
<comment type="subcellular location">
    <subcellularLocation>
        <location evidence="1">Cell outer membrane</location>
    </subcellularLocation>
</comment>
<dbReference type="CDD" id="cd07185">
    <property type="entry name" value="OmpA_C-like"/>
    <property type="match status" value="1"/>
</dbReference>
<dbReference type="PANTHER" id="PTHR30329">
    <property type="entry name" value="STATOR ELEMENT OF FLAGELLAR MOTOR COMPLEX"/>
    <property type="match status" value="1"/>
</dbReference>
<gene>
    <name evidence="7" type="ORF">EDC63_101508</name>
</gene>
<dbReference type="OrthoDB" id="1149075at2"/>
<dbReference type="PANTHER" id="PTHR30329:SF21">
    <property type="entry name" value="LIPOPROTEIN YIAD-RELATED"/>
    <property type="match status" value="1"/>
</dbReference>
<name>A0A4R3YDG4_9PROT</name>
<dbReference type="InterPro" id="IPR006664">
    <property type="entry name" value="OMP_bac"/>
</dbReference>
<dbReference type="Proteomes" id="UP000295367">
    <property type="component" value="Unassembled WGS sequence"/>
</dbReference>
<evidence type="ECO:0000259" key="6">
    <source>
        <dbReference type="PROSITE" id="PS51123"/>
    </source>
</evidence>
<evidence type="ECO:0000256" key="2">
    <source>
        <dbReference type="ARBA" id="ARBA00023136"/>
    </source>
</evidence>
<protein>
    <submittedName>
        <fullName evidence="7">OOP family OmpA-OmpF porin</fullName>
    </submittedName>
</protein>
<feature type="signal peptide" evidence="5">
    <location>
        <begin position="1"/>
        <end position="24"/>
    </location>
</feature>
<dbReference type="InterPro" id="IPR050330">
    <property type="entry name" value="Bact_OuterMem_StrucFunc"/>
</dbReference>
<evidence type="ECO:0000313" key="8">
    <source>
        <dbReference type="Proteomes" id="UP000295367"/>
    </source>
</evidence>
<organism evidence="7 8">
    <name type="scientific">Sulfurirhabdus autotrophica</name>
    <dbReference type="NCBI Taxonomy" id="1706046"/>
    <lineage>
        <taxon>Bacteria</taxon>
        <taxon>Pseudomonadati</taxon>
        <taxon>Pseudomonadota</taxon>
        <taxon>Betaproteobacteria</taxon>
        <taxon>Nitrosomonadales</taxon>
        <taxon>Sulfuricellaceae</taxon>
        <taxon>Sulfurirhabdus</taxon>
    </lineage>
</organism>
<keyword evidence="3" id="KW-0998">Cell outer membrane</keyword>
<keyword evidence="5" id="KW-0732">Signal</keyword>
<comment type="caution">
    <text evidence="7">The sequence shown here is derived from an EMBL/GenBank/DDBJ whole genome shotgun (WGS) entry which is preliminary data.</text>
</comment>
<dbReference type="PRINTS" id="PR01021">
    <property type="entry name" value="OMPADOMAIN"/>
</dbReference>
<proteinExistence type="predicted"/>
<feature type="domain" description="OmpA-like" evidence="6">
    <location>
        <begin position="92"/>
        <end position="223"/>
    </location>
</feature>
<evidence type="ECO:0000256" key="4">
    <source>
        <dbReference type="PROSITE-ProRule" id="PRU00473"/>
    </source>
</evidence>
<dbReference type="InterPro" id="IPR006665">
    <property type="entry name" value="OmpA-like"/>
</dbReference>
<reference evidence="7 8" key="1">
    <citation type="submission" date="2019-03" db="EMBL/GenBank/DDBJ databases">
        <title>Genomic Encyclopedia of Type Strains, Phase IV (KMG-IV): sequencing the most valuable type-strain genomes for metagenomic binning, comparative biology and taxonomic classification.</title>
        <authorList>
            <person name="Goeker M."/>
        </authorList>
    </citation>
    <scope>NUCLEOTIDE SEQUENCE [LARGE SCALE GENOMIC DNA]</scope>
    <source>
        <strain evidence="7 8">DSM 100309</strain>
    </source>
</reference>
<sequence length="225" mass="24214">MKASRLILSMFALAALSVANVASAHEVANTGYLIDSQGKVVKNNFGECWKTGYWTPAMATAECDSSLVKKEETKKDEPMAAAAPAEAGPSKPAFAAITLQAETLFDFDKAVLRADGKKTLDTEVVEKMKANPQVEVVLVTGHADRIGSDSYNQKLSQRRADAAKAYLVSQGIDSKRIETASKGESEPVVACNDIKGKVSGKNKKLVECLQPNRRVVVEVKVQAQK</sequence>
<dbReference type="PROSITE" id="PS51123">
    <property type="entry name" value="OMPA_2"/>
    <property type="match status" value="1"/>
</dbReference>
<dbReference type="RefSeq" id="WP_124947536.1">
    <property type="nucleotide sequence ID" value="NZ_BHVT01000073.1"/>
</dbReference>
<dbReference type="GO" id="GO:0009279">
    <property type="term" value="C:cell outer membrane"/>
    <property type="evidence" value="ECO:0007669"/>
    <property type="project" value="UniProtKB-SubCell"/>
</dbReference>
<dbReference type="InterPro" id="IPR036737">
    <property type="entry name" value="OmpA-like_sf"/>
</dbReference>
<evidence type="ECO:0000256" key="1">
    <source>
        <dbReference type="ARBA" id="ARBA00004442"/>
    </source>
</evidence>
<evidence type="ECO:0000313" key="7">
    <source>
        <dbReference type="EMBL" id="TCV90535.1"/>
    </source>
</evidence>
<dbReference type="SUPFAM" id="SSF103088">
    <property type="entry name" value="OmpA-like"/>
    <property type="match status" value="1"/>
</dbReference>
<keyword evidence="2 4" id="KW-0472">Membrane</keyword>
<keyword evidence="8" id="KW-1185">Reference proteome</keyword>
<evidence type="ECO:0000256" key="5">
    <source>
        <dbReference type="SAM" id="SignalP"/>
    </source>
</evidence>
<dbReference type="AlphaFoldDB" id="A0A4R3YDG4"/>
<dbReference type="EMBL" id="SMCO01000001">
    <property type="protein sequence ID" value="TCV90535.1"/>
    <property type="molecule type" value="Genomic_DNA"/>
</dbReference>
<dbReference type="Gene3D" id="3.30.1330.60">
    <property type="entry name" value="OmpA-like domain"/>
    <property type="match status" value="1"/>
</dbReference>
<feature type="chain" id="PRO_5020610816" evidence="5">
    <location>
        <begin position="25"/>
        <end position="225"/>
    </location>
</feature>
<dbReference type="InterPro" id="IPR006690">
    <property type="entry name" value="OMPA-like_CS"/>
</dbReference>
<dbReference type="PROSITE" id="PS01068">
    <property type="entry name" value="OMPA_1"/>
    <property type="match status" value="1"/>
</dbReference>
<dbReference type="PRINTS" id="PR01023">
    <property type="entry name" value="NAFLGMOTY"/>
</dbReference>
<accession>A0A4R3YDG4</accession>
<evidence type="ECO:0000256" key="3">
    <source>
        <dbReference type="ARBA" id="ARBA00023237"/>
    </source>
</evidence>